<evidence type="ECO:0000256" key="2">
    <source>
        <dbReference type="ARBA" id="ARBA00022475"/>
    </source>
</evidence>
<gene>
    <name evidence="8 10" type="primary">lnt</name>
    <name evidence="10" type="ORF">CEE36_06980</name>
</gene>
<dbReference type="PANTHER" id="PTHR38686:SF1">
    <property type="entry name" value="APOLIPOPROTEIN N-ACYLTRANSFERASE"/>
    <property type="match status" value="1"/>
</dbReference>
<proteinExistence type="inferred from homology"/>
<dbReference type="GO" id="GO:0016410">
    <property type="term" value="F:N-acyltransferase activity"/>
    <property type="evidence" value="ECO:0007669"/>
    <property type="project" value="UniProtKB-UniRule"/>
</dbReference>
<keyword evidence="6 8" id="KW-0472">Membrane</keyword>
<keyword evidence="3 8" id="KW-0808">Transferase</keyword>
<evidence type="ECO:0000256" key="6">
    <source>
        <dbReference type="ARBA" id="ARBA00023136"/>
    </source>
</evidence>
<dbReference type="EMBL" id="NJBO01000010">
    <property type="protein sequence ID" value="TKJ42638.1"/>
    <property type="molecule type" value="Genomic_DNA"/>
</dbReference>
<keyword evidence="10" id="KW-0449">Lipoprotein</keyword>
<evidence type="ECO:0000313" key="11">
    <source>
        <dbReference type="Proteomes" id="UP000317778"/>
    </source>
</evidence>
<keyword evidence="5 8" id="KW-1133">Transmembrane helix</keyword>
<evidence type="ECO:0000256" key="7">
    <source>
        <dbReference type="ARBA" id="ARBA00023315"/>
    </source>
</evidence>
<dbReference type="Pfam" id="PF20154">
    <property type="entry name" value="LNT_N"/>
    <property type="match status" value="1"/>
</dbReference>
<dbReference type="PANTHER" id="PTHR38686">
    <property type="entry name" value="APOLIPOPROTEIN N-ACYLTRANSFERASE"/>
    <property type="match status" value="1"/>
</dbReference>
<accession>A0A532V620</accession>
<evidence type="ECO:0000256" key="1">
    <source>
        <dbReference type="ARBA" id="ARBA00004651"/>
    </source>
</evidence>
<dbReference type="HAMAP" id="MF_01148">
    <property type="entry name" value="Lnt"/>
    <property type="match status" value="1"/>
</dbReference>
<comment type="catalytic activity">
    <reaction evidence="8">
        <text>N-terminal S-1,2-diacyl-sn-glyceryl-L-cysteinyl-[lipoprotein] + a glycerophospholipid = N-acyl-S-1,2-diacyl-sn-glyceryl-L-cysteinyl-[lipoprotein] + a 2-acyl-sn-glycero-3-phospholipid + H(+)</text>
        <dbReference type="Rhea" id="RHEA:48228"/>
        <dbReference type="Rhea" id="RHEA-COMP:14681"/>
        <dbReference type="Rhea" id="RHEA-COMP:14684"/>
        <dbReference type="ChEBI" id="CHEBI:15378"/>
        <dbReference type="ChEBI" id="CHEBI:136912"/>
        <dbReference type="ChEBI" id="CHEBI:140656"/>
        <dbReference type="ChEBI" id="CHEBI:140657"/>
        <dbReference type="ChEBI" id="CHEBI:140660"/>
        <dbReference type="EC" id="2.3.1.269"/>
    </reaction>
</comment>
<evidence type="ECO:0000256" key="8">
    <source>
        <dbReference type="HAMAP-Rule" id="MF_01148"/>
    </source>
</evidence>
<dbReference type="InterPro" id="IPR003010">
    <property type="entry name" value="C-N_Hydrolase"/>
</dbReference>
<dbReference type="InterPro" id="IPR004563">
    <property type="entry name" value="Apolipo_AcylTrfase"/>
</dbReference>
<dbReference type="AlphaFoldDB" id="A0A532V620"/>
<comment type="pathway">
    <text evidence="8">Protein modification; lipoprotein biosynthesis (N-acyl transfer).</text>
</comment>
<sequence length="443" mass="49546">MAGGQMWWLVSQTYPLLPLIRFLLWIGVILLIGFLALFPALFASLTKRIGLWSAPLVWPAVEMLREITDLAFPWELLGYSMTPWPLFTQTASLWGVYGLGSLIILVNLCIYRLLKEWKTPKLRLRWGGILAGVMIFMVGFGAIRLMTAKRTSPIKVALIQPNVPTVLKGSRNLYDSLITAMLDQTRQAALTNPDLILYPETSTLVDLTRSGDYSSLYLDLVDSLDITLATGIPHRVRDEGRSRFANAATLVHPDGSLDKVYIKIRLASFGETIPFEHILPFLRKIDVQGGHHYRGKEYVVFHRAPEPLAFLICYESIFPLLTRNFVNKGARLLCNVTNDVWFGQLQGPAQHAEMAVLRTVENGVPLIRAANNGISMIIDPYGRVLAQSPLLVKTIVTGEVAKASGRTIYTSFGFLFPYAAAVFVVVMLVFRGVQRGKRRKKKG</sequence>
<protein>
    <recommendedName>
        <fullName evidence="8">Apolipoprotein N-acyltransferase</fullName>
        <shortName evidence="8">ALP N-acyltransferase</shortName>
        <ecNumber evidence="8">2.3.1.269</ecNumber>
    </recommendedName>
</protein>
<comment type="function">
    <text evidence="8">Catalyzes the phospholipid dependent N-acylation of the N-terminal cysteine of apolipoprotein, the last step in lipoprotein maturation.</text>
</comment>
<dbReference type="PROSITE" id="PS50263">
    <property type="entry name" value="CN_HYDROLASE"/>
    <property type="match status" value="1"/>
</dbReference>
<dbReference type="GO" id="GO:0042158">
    <property type="term" value="P:lipoprotein biosynthetic process"/>
    <property type="evidence" value="ECO:0007669"/>
    <property type="project" value="UniProtKB-UniRule"/>
</dbReference>
<comment type="caution">
    <text evidence="8">Lacks conserved residue(s) required for the propagation of feature annotation.</text>
</comment>
<dbReference type="NCBIfam" id="TIGR00546">
    <property type="entry name" value="lnt"/>
    <property type="match status" value="1"/>
</dbReference>
<feature type="domain" description="CN hydrolase" evidence="9">
    <location>
        <begin position="154"/>
        <end position="402"/>
    </location>
</feature>
<keyword evidence="2 8" id="KW-1003">Cell membrane</keyword>
<dbReference type="Gene3D" id="3.60.110.10">
    <property type="entry name" value="Carbon-nitrogen hydrolase"/>
    <property type="match status" value="1"/>
</dbReference>
<comment type="similarity">
    <text evidence="8">Belongs to the CN hydrolase family. Apolipoprotein N-acyltransferase subfamily.</text>
</comment>
<evidence type="ECO:0000313" key="10">
    <source>
        <dbReference type="EMBL" id="TKJ42638.1"/>
    </source>
</evidence>
<evidence type="ECO:0000256" key="4">
    <source>
        <dbReference type="ARBA" id="ARBA00022692"/>
    </source>
</evidence>
<dbReference type="Proteomes" id="UP000317778">
    <property type="component" value="Unassembled WGS sequence"/>
</dbReference>
<feature type="transmembrane region" description="Helical" evidence="8">
    <location>
        <begin position="20"/>
        <end position="44"/>
    </location>
</feature>
<dbReference type="CDD" id="cd07571">
    <property type="entry name" value="ALP_N-acyl_transferase"/>
    <property type="match status" value="1"/>
</dbReference>
<feature type="transmembrane region" description="Helical" evidence="8">
    <location>
        <begin position="126"/>
        <end position="146"/>
    </location>
</feature>
<evidence type="ECO:0000256" key="3">
    <source>
        <dbReference type="ARBA" id="ARBA00022679"/>
    </source>
</evidence>
<dbReference type="InterPro" id="IPR045378">
    <property type="entry name" value="LNT_N"/>
</dbReference>
<organism evidence="10 11">
    <name type="scientific">candidate division TA06 bacterium B3_TA06</name>
    <dbReference type="NCBI Taxonomy" id="2012487"/>
    <lineage>
        <taxon>Bacteria</taxon>
        <taxon>Bacteria division TA06</taxon>
    </lineage>
</organism>
<comment type="caution">
    <text evidence="10">The sequence shown here is derived from an EMBL/GenBank/DDBJ whole genome shotgun (WGS) entry which is preliminary data.</text>
</comment>
<name>A0A532V620_UNCT6</name>
<keyword evidence="4 8" id="KW-0812">Transmembrane</keyword>
<reference evidence="10 11" key="1">
    <citation type="submission" date="2017-06" db="EMBL/GenBank/DDBJ databases">
        <title>Novel microbial phyla capable of carbon fixation and sulfur reduction in deep-sea sediments.</title>
        <authorList>
            <person name="Huang J."/>
            <person name="Baker B."/>
            <person name="Wang Y."/>
        </authorList>
    </citation>
    <scope>NUCLEOTIDE SEQUENCE [LARGE SCALE GENOMIC DNA]</scope>
    <source>
        <strain evidence="10">B3_TA06</strain>
    </source>
</reference>
<dbReference type="SUPFAM" id="SSF56317">
    <property type="entry name" value="Carbon-nitrogen hydrolase"/>
    <property type="match status" value="1"/>
</dbReference>
<dbReference type="InterPro" id="IPR036526">
    <property type="entry name" value="C-N_Hydrolase_sf"/>
</dbReference>
<dbReference type="UniPathway" id="UPA00666"/>
<evidence type="ECO:0000256" key="5">
    <source>
        <dbReference type="ARBA" id="ARBA00022989"/>
    </source>
</evidence>
<feature type="transmembrane region" description="Helical" evidence="8">
    <location>
        <begin position="94"/>
        <end position="114"/>
    </location>
</feature>
<feature type="transmembrane region" description="Helical" evidence="8">
    <location>
        <begin position="412"/>
        <end position="433"/>
    </location>
</feature>
<comment type="subcellular location">
    <subcellularLocation>
        <location evidence="1 8">Cell membrane</location>
        <topology evidence="1 8">Multi-pass membrane protein</topology>
    </subcellularLocation>
</comment>
<dbReference type="Pfam" id="PF00795">
    <property type="entry name" value="CN_hydrolase"/>
    <property type="match status" value="1"/>
</dbReference>
<evidence type="ECO:0000259" key="9">
    <source>
        <dbReference type="PROSITE" id="PS50263"/>
    </source>
</evidence>
<keyword evidence="7 8" id="KW-0012">Acyltransferase</keyword>
<dbReference type="GO" id="GO:0005886">
    <property type="term" value="C:plasma membrane"/>
    <property type="evidence" value="ECO:0007669"/>
    <property type="project" value="UniProtKB-SubCell"/>
</dbReference>
<dbReference type="EC" id="2.3.1.269" evidence="8"/>